<organism evidence="1">
    <name type="scientific">hydrothermal vent metagenome</name>
    <dbReference type="NCBI Taxonomy" id="652676"/>
    <lineage>
        <taxon>unclassified sequences</taxon>
        <taxon>metagenomes</taxon>
        <taxon>ecological metagenomes</taxon>
    </lineage>
</organism>
<proteinExistence type="predicted"/>
<dbReference type="PROSITE" id="PS51257">
    <property type="entry name" value="PROKAR_LIPOPROTEIN"/>
    <property type="match status" value="1"/>
</dbReference>
<dbReference type="AlphaFoldDB" id="A0A3B1CVR9"/>
<evidence type="ECO:0008006" key="2">
    <source>
        <dbReference type="Google" id="ProtNLM"/>
    </source>
</evidence>
<evidence type="ECO:0000313" key="1">
    <source>
        <dbReference type="EMBL" id="VAX27954.1"/>
    </source>
</evidence>
<gene>
    <name evidence="1" type="ORF">MNBD_IGNAVI01-1644</name>
</gene>
<accession>A0A3B1CVR9</accession>
<name>A0A3B1CVR9_9ZZZZ</name>
<protein>
    <recommendedName>
        <fullName evidence="2">Lipoprotein</fullName>
    </recommendedName>
</protein>
<dbReference type="EMBL" id="UOGD01000399">
    <property type="protein sequence ID" value="VAX27954.1"/>
    <property type="molecule type" value="Genomic_DNA"/>
</dbReference>
<sequence length="139" mass="14829">MKNKIFILTIIALITLIFFACTKDNLVEDNILTTPIINIGQTSGDTLGIAITASKSEAANQTTAVSFTKDTILVSYTVIAYGGGEATIELRNSNKQSKIYNLNSNQAVGQEPLGFKPSQVLINIEVGYTGVVAMTVIGK</sequence>
<reference evidence="1" key="1">
    <citation type="submission" date="2018-06" db="EMBL/GenBank/DDBJ databases">
        <authorList>
            <person name="Zhirakovskaya E."/>
        </authorList>
    </citation>
    <scope>NUCLEOTIDE SEQUENCE</scope>
</reference>